<dbReference type="GO" id="GO:0000719">
    <property type="term" value="P:photoreactive repair"/>
    <property type="evidence" value="ECO:0007669"/>
    <property type="project" value="UniProtKB-ARBA"/>
</dbReference>
<gene>
    <name evidence="12" type="ORF">CU100_22220</name>
</gene>
<evidence type="ECO:0000256" key="1">
    <source>
        <dbReference type="ARBA" id="ARBA00001932"/>
    </source>
</evidence>
<dbReference type="InterPro" id="IPR006050">
    <property type="entry name" value="DNA_photolyase_N"/>
</dbReference>
<dbReference type="PROSITE" id="PS00691">
    <property type="entry name" value="DNA_PHOTOLYASES_1_2"/>
    <property type="match status" value="1"/>
</dbReference>
<comment type="similarity">
    <text evidence="10">Belongs to the DNA photolyase family.</text>
</comment>
<name>A0A2P7AMD5_9HYPH</name>
<comment type="cofactor">
    <cofactor evidence="8">
        <name>FAD</name>
        <dbReference type="ChEBI" id="CHEBI:57692"/>
    </cofactor>
    <text evidence="8">Binds 1 FAD per subunit.</text>
</comment>
<evidence type="ECO:0000313" key="13">
    <source>
        <dbReference type="Proteomes" id="UP000241158"/>
    </source>
</evidence>
<dbReference type="Gene3D" id="3.40.50.620">
    <property type="entry name" value="HUPs"/>
    <property type="match status" value="1"/>
</dbReference>
<comment type="catalytic activity">
    <reaction evidence="7">
        <text>cyclobutadipyrimidine (in DNA) = 2 pyrimidine residues (in DNA).</text>
        <dbReference type="EC" id="4.1.99.3"/>
    </reaction>
</comment>
<feature type="site" description="Electron transfer via tryptophanyl radical" evidence="9">
    <location>
        <position position="313"/>
    </location>
</feature>
<dbReference type="PANTHER" id="PTHR11455:SF9">
    <property type="entry name" value="CRYPTOCHROME CIRCADIAN CLOCK 5 ISOFORM X1"/>
    <property type="match status" value="1"/>
</dbReference>
<dbReference type="PROSITE" id="PS51645">
    <property type="entry name" value="PHR_CRY_ALPHA_BETA"/>
    <property type="match status" value="1"/>
</dbReference>
<evidence type="ECO:0000259" key="11">
    <source>
        <dbReference type="PROSITE" id="PS51645"/>
    </source>
</evidence>
<dbReference type="Pfam" id="PF00875">
    <property type="entry name" value="DNA_photolyase"/>
    <property type="match status" value="1"/>
</dbReference>
<dbReference type="EC" id="4.1.99.3" evidence="2"/>
<keyword evidence="4 8" id="KW-0285">Flavoprotein</keyword>
<keyword evidence="13" id="KW-1185">Reference proteome</keyword>
<dbReference type="Proteomes" id="UP000241158">
    <property type="component" value="Unassembled WGS sequence"/>
</dbReference>
<dbReference type="InterPro" id="IPR002081">
    <property type="entry name" value="Cryptochrome/DNA_photolyase_1"/>
</dbReference>
<dbReference type="InterPro" id="IPR036134">
    <property type="entry name" value="Crypto/Photolyase_FAD-like_sf"/>
</dbReference>
<keyword evidence="6 10" id="KW-0157">Chromophore</keyword>
<evidence type="ECO:0000313" key="12">
    <source>
        <dbReference type="EMBL" id="PSH55377.1"/>
    </source>
</evidence>
<dbReference type="EMBL" id="PGGN01000005">
    <property type="protein sequence ID" value="PSH55377.1"/>
    <property type="molecule type" value="Genomic_DNA"/>
</dbReference>
<organism evidence="12 13">
    <name type="scientific">Phyllobacterium endophyticum</name>
    <dbReference type="NCBI Taxonomy" id="1149773"/>
    <lineage>
        <taxon>Bacteria</taxon>
        <taxon>Pseudomonadati</taxon>
        <taxon>Pseudomonadota</taxon>
        <taxon>Alphaproteobacteria</taxon>
        <taxon>Hyphomicrobiales</taxon>
        <taxon>Phyllobacteriaceae</taxon>
        <taxon>Phyllobacterium</taxon>
    </lineage>
</organism>
<evidence type="ECO:0000256" key="9">
    <source>
        <dbReference type="PIRSR" id="PIRSR602081-2"/>
    </source>
</evidence>
<feature type="site" description="Electron transfer via tryptophanyl radical" evidence="9">
    <location>
        <position position="366"/>
    </location>
</feature>
<protein>
    <recommendedName>
        <fullName evidence="3">Deoxyribodipyrimidine photo-lyase</fullName>
        <ecNumber evidence="2">4.1.99.3</ecNumber>
    </recommendedName>
</protein>
<evidence type="ECO:0000256" key="6">
    <source>
        <dbReference type="ARBA" id="ARBA00022991"/>
    </source>
</evidence>
<dbReference type="InterPro" id="IPR036155">
    <property type="entry name" value="Crypto/Photolyase_N_sf"/>
</dbReference>
<keyword evidence="12" id="KW-0456">Lyase</keyword>
<dbReference type="RefSeq" id="WP_106718812.1">
    <property type="nucleotide sequence ID" value="NZ_JACHXT010000005.1"/>
</dbReference>
<feature type="binding site" evidence="8">
    <location>
        <position position="231"/>
    </location>
    <ligand>
        <name>FAD</name>
        <dbReference type="ChEBI" id="CHEBI:57692"/>
    </ligand>
</feature>
<proteinExistence type="inferred from homology"/>
<dbReference type="OrthoDB" id="9772484at2"/>
<feature type="binding site" evidence="8">
    <location>
        <begin position="379"/>
        <end position="381"/>
    </location>
    <ligand>
        <name>FAD</name>
        <dbReference type="ChEBI" id="CHEBI:57692"/>
    </ligand>
</feature>
<dbReference type="GO" id="GO:0071949">
    <property type="term" value="F:FAD binding"/>
    <property type="evidence" value="ECO:0007669"/>
    <property type="project" value="TreeGrafter"/>
</dbReference>
<evidence type="ECO:0000256" key="3">
    <source>
        <dbReference type="ARBA" id="ARBA00014046"/>
    </source>
</evidence>
<feature type="binding site" evidence="8">
    <location>
        <begin position="243"/>
        <end position="247"/>
    </location>
    <ligand>
        <name>FAD</name>
        <dbReference type="ChEBI" id="CHEBI:57692"/>
    </ligand>
</feature>
<dbReference type="Gene3D" id="1.25.40.80">
    <property type="match status" value="1"/>
</dbReference>
<dbReference type="SUPFAM" id="SSF48173">
    <property type="entry name" value="Cryptochrome/photolyase FAD-binding domain"/>
    <property type="match status" value="1"/>
</dbReference>
<evidence type="ECO:0000256" key="5">
    <source>
        <dbReference type="ARBA" id="ARBA00022827"/>
    </source>
</evidence>
<evidence type="ECO:0000256" key="10">
    <source>
        <dbReference type="RuleBase" id="RU004182"/>
    </source>
</evidence>
<dbReference type="FunFam" id="1.10.579.10:FF:000003">
    <property type="entry name" value="Deoxyribodipyrimidine photo-lyase"/>
    <property type="match status" value="1"/>
</dbReference>
<evidence type="ECO:0000256" key="4">
    <source>
        <dbReference type="ARBA" id="ARBA00022630"/>
    </source>
</evidence>
<evidence type="ECO:0000256" key="2">
    <source>
        <dbReference type="ARBA" id="ARBA00013149"/>
    </source>
</evidence>
<dbReference type="GO" id="GO:0009416">
    <property type="term" value="P:response to light stimulus"/>
    <property type="evidence" value="ECO:0007669"/>
    <property type="project" value="TreeGrafter"/>
</dbReference>
<comment type="caution">
    <text evidence="12">The sequence shown here is derived from an EMBL/GenBank/DDBJ whole genome shotgun (WGS) entry which is preliminary data.</text>
</comment>
<feature type="binding site" evidence="8">
    <location>
        <position position="279"/>
    </location>
    <ligand>
        <name>FAD</name>
        <dbReference type="ChEBI" id="CHEBI:57692"/>
    </ligand>
</feature>
<dbReference type="PANTHER" id="PTHR11455">
    <property type="entry name" value="CRYPTOCHROME"/>
    <property type="match status" value="1"/>
</dbReference>
<dbReference type="AlphaFoldDB" id="A0A2P7AMD5"/>
<comment type="cofactor">
    <cofactor evidence="1">
        <name>(6R)-5,10-methylene-5,6,7,8-tetrahydrofolate</name>
        <dbReference type="ChEBI" id="CHEBI:15636"/>
    </cofactor>
</comment>
<dbReference type="GO" id="GO:0003677">
    <property type="term" value="F:DNA binding"/>
    <property type="evidence" value="ECO:0007669"/>
    <property type="project" value="TreeGrafter"/>
</dbReference>
<feature type="site" description="Electron transfer via tryptophanyl radical" evidence="9">
    <location>
        <position position="389"/>
    </location>
</feature>
<dbReference type="InterPro" id="IPR014729">
    <property type="entry name" value="Rossmann-like_a/b/a_fold"/>
</dbReference>
<evidence type="ECO:0000256" key="8">
    <source>
        <dbReference type="PIRSR" id="PIRSR602081-1"/>
    </source>
</evidence>
<dbReference type="PRINTS" id="PR00147">
    <property type="entry name" value="DNAPHOTLYASE"/>
</dbReference>
<evidence type="ECO:0000256" key="7">
    <source>
        <dbReference type="ARBA" id="ARBA00033999"/>
    </source>
</evidence>
<accession>A0A2P7AMD5</accession>
<dbReference type="Pfam" id="PF03441">
    <property type="entry name" value="FAD_binding_7"/>
    <property type="match status" value="1"/>
</dbReference>
<sequence length="481" mass="54693">MPTTESGKPAIVLFRYDLRLADNRALHAASESGKPVIPVFVWDEQTSPHARPLGGARKWWLHHSLNALSATMKARGATLVLKRGKTEAIVDGLIDETGADLVLWNRRYDPQGVEVDTGLKAELARRNVMAESFEGHLLHEPYALRTASGGYYRVYTPFWRALAGQPEPRDPVAAPIGLKSWHGEIASETLDDWNLLPKHPDWSKGFTDWTPGEEAAHQRLADFLDGAIGHYSRERDRPDIEATSRLSPHLVHGEITPVQIWHALKAPKLRDHGADVAKFRREMAWREFCYHLLFHNPALHTENFNASFNAFHWNDRQDHFDAWKQGKTGYPIVDAGMRQLWQTGWMHNRVRMIVASFLIKHLLIDWRKGEEWFWDTLVDADPANNAAGWQWVAGTGADAAPYFRIFNPILQGEKFDPKGDYVRTFVPELAALPGKYLNQPWTAPQRVLDDAGIMLGETYPHPIVDHRSARRRALGAYAETR</sequence>
<dbReference type="Gene3D" id="1.10.579.10">
    <property type="entry name" value="DNA Cyclobutane Dipyrimidine Photolyase, subunit A, domain 3"/>
    <property type="match status" value="1"/>
</dbReference>
<dbReference type="InterPro" id="IPR005101">
    <property type="entry name" value="Cryptochr/Photolyase_FAD-bd"/>
</dbReference>
<dbReference type="InterPro" id="IPR018394">
    <property type="entry name" value="DNA_photolyase_1_CS_C"/>
</dbReference>
<feature type="domain" description="Photolyase/cryptochrome alpha/beta" evidence="11">
    <location>
        <begin position="8"/>
        <end position="138"/>
    </location>
</feature>
<reference evidence="13" key="1">
    <citation type="submission" date="2017-11" db="EMBL/GenBank/DDBJ databases">
        <authorList>
            <person name="Kuznetsova I."/>
            <person name="Sazanova A."/>
            <person name="Chirak E."/>
            <person name="Safronova V."/>
            <person name="Willems A."/>
        </authorList>
    </citation>
    <scope>NUCLEOTIDE SEQUENCE [LARGE SCALE GENOMIC DNA]</scope>
    <source>
        <strain evidence="13">PEPV15</strain>
    </source>
</reference>
<dbReference type="GO" id="GO:0003904">
    <property type="term" value="F:deoxyribodipyrimidine photo-lyase activity"/>
    <property type="evidence" value="ECO:0007669"/>
    <property type="project" value="UniProtKB-EC"/>
</dbReference>
<keyword evidence="5 8" id="KW-0274">FAD</keyword>
<dbReference type="SUPFAM" id="SSF52425">
    <property type="entry name" value="Cryptochrome/photolyase, N-terminal domain"/>
    <property type="match status" value="1"/>
</dbReference>
<dbReference type="PROSITE" id="PS00394">
    <property type="entry name" value="DNA_PHOTOLYASES_1_1"/>
    <property type="match status" value="1"/>
</dbReference>